<dbReference type="GO" id="GO:0008324">
    <property type="term" value="F:monoatomic cation transmembrane transporter activity"/>
    <property type="evidence" value="ECO:0007669"/>
    <property type="project" value="InterPro"/>
</dbReference>
<sequence length="253" mass="27416">PNIVVTDALRAAGFRAFGFFEFALIGLPLLIVAVVYMATIGRHLLPTRRSGDAPPVLEEEMDELAELYSLDGDMYRMRVRKPSLLVGSTLRESDVGRRFGVSVLQIEPHPGEPNLLEQTLPTSVRERMEAMTAEPPALPDPAQTINYNDILIVSGTPAQVHELEVAMQLGVLPIDDAGQELGDLLSQEIGIAEVLLTPRSSYVGKVVAHGAIGRTFGVVVLGLRRGDRVLSTTEPLKFGDALLVRGTWKAIGT</sequence>
<accession>X0XTT4</accession>
<feature type="transmembrane region" description="Helical" evidence="5">
    <location>
        <begin position="16"/>
        <end position="39"/>
    </location>
</feature>
<evidence type="ECO:0000256" key="5">
    <source>
        <dbReference type="SAM" id="Phobius"/>
    </source>
</evidence>
<dbReference type="AlphaFoldDB" id="X0XTT4"/>
<dbReference type="InterPro" id="IPR051679">
    <property type="entry name" value="DASS-Related_Transporters"/>
</dbReference>
<dbReference type="EMBL" id="BARS01040847">
    <property type="protein sequence ID" value="GAG40023.1"/>
    <property type="molecule type" value="Genomic_DNA"/>
</dbReference>
<gene>
    <name evidence="7" type="ORF">S01H1_62214</name>
</gene>
<feature type="non-terminal residue" evidence="7">
    <location>
        <position position="253"/>
    </location>
</feature>
<dbReference type="GO" id="GO:0005886">
    <property type="term" value="C:plasma membrane"/>
    <property type="evidence" value="ECO:0007669"/>
    <property type="project" value="TreeGrafter"/>
</dbReference>
<dbReference type="Gene3D" id="3.30.70.1450">
    <property type="entry name" value="Regulator of K+ conductance, C-terminal domain"/>
    <property type="match status" value="2"/>
</dbReference>
<name>X0XTT4_9ZZZZ</name>
<reference evidence="7" key="1">
    <citation type="journal article" date="2014" name="Front. Microbiol.">
        <title>High frequency of phylogenetically diverse reductive dehalogenase-homologous genes in deep subseafloor sedimentary metagenomes.</title>
        <authorList>
            <person name="Kawai M."/>
            <person name="Futagami T."/>
            <person name="Toyoda A."/>
            <person name="Takaki Y."/>
            <person name="Nishi S."/>
            <person name="Hori S."/>
            <person name="Arai W."/>
            <person name="Tsubouchi T."/>
            <person name="Morono Y."/>
            <person name="Uchiyama I."/>
            <person name="Ito T."/>
            <person name="Fujiyama A."/>
            <person name="Inagaki F."/>
            <person name="Takami H."/>
        </authorList>
    </citation>
    <scope>NUCLEOTIDE SEQUENCE</scope>
    <source>
        <strain evidence="7">Expedition CK06-06</strain>
    </source>
</reference>
<dbReference type="SUPFAM" id="SSF116726">
    <property type="entry name" value="TrkA C-terminal domain-like"/>
    <property type="match status" value="2"/>
</dbReference>
<dbReference type="InterPro" id="IPR036721">
    <property type="entry name" value="RCK_C_sf"/>
</dbReference>
<dbReference type="PANTHER" id="PTHR43652:SF1">
    <property type="entry name" value="RESPONSE REGULATOR"/>
    <property type="match status" value="1"/>
</dbReference>
<protein>
    <recommendedName>
        <fullName evidence="6">RCK C-terminal domain-containing protein</fullName>
    </recommendedName>
</protein>
<dbReference type="PROSITE" id="PS51202">
    <property type="entry name" value="RCK_C"/>
    <property type="match status" value="1"/>
</dbReference>
<comment type="caution">
    <text evidence="7">The sequence shown here is derived from an EMBL/GenBank/DDBJ whole genome shotgun (WGS) entry which is preliminary data.</text>
</comment>
<organism evidence="7">
    <name type="scientific">marine sediment metagenome</name>
    <dbReference type="NCBI Taxonomy" id="412755"/>
    <lineage>
        <taxon>unclassified sequences</taxon>
        <taxon>metagenomes</taxon>
        <taxon>ecological metagenomes</taxon>
    </lineage>
</organism>
<keyword evidence="4 5" id="KW-0472">Membrane</keyword>
<evidence type="ECO:0000256" key="1">
    <source>
        <dbReference type="ARBA" id="ARBA00004141"/>
    </source>
</evidence>
<evidence type="ECO:0000256" key="3">
    <source>
        <dbReference type="ARBA" id="ARBA00022989"/>
    </source>
</evidence>
<feature type="non-terminal residue" evidence="7">
    <location>
        <position position="1"/>
    </location>
</feature>
<evidence type="ECO:0000259" key="6">
    <source>
        <dbReference type="PROSITE" id="PS51202"/>
    </source>
</evidence>
<feature type="domain" description="RCK C-terminal" evidence="6">
    <location>
        <begin position="179"/>
        <end position="253"/>
    </location>
</feature>
<dbReference type="InterPro" id="IPR006037">
    <property type="entry name" value="RCK_C"/>
</dbReference>
<comment type="subcellular location">
    <subcellularLocation>
        <location evidence="1">Membrane</location>
        <topology evidence="1">Multi-pass membrane protein</topology>
    </subcellularLocation>
</comment>
<dbReference type="GO" id="GO:0006813">
    <property type="term" value="P:potassium ion transport"/>
    <property type="evidence" value="ECO:0007669"/>
    <property type="project" value="InterPro"/>
</dbReference>
<proteinExistence type="predicted"/>
<evidence type="ECO:0000313" key="7">
    <source>
        <dbReference type="EMBL" id="GAG40023.1"/>
    </source>
</evidence>
<evidence type="ECO:0000256" key="2">
    <source>
        <dbReference type="ARBA" id="ARBA00022692"/>
    </source>
</evidence>
<keyword evidence="3 5" id="KW-1133">Transmembrane helix</keyword>
<evidence type="ECO:0000256" key="4">
    <source>
        <dbReference type="ARBA" id="ARBA00023136"/>
    </source>
</evidence>
<dbReference type="PANTHER" id="PTHR43652">
    <property type="entry name" value="BASIC AMINO ACID ANTIPORTER YFCC-RELATED"/>
    <property type="match status" value="1"/>
</dbReference>
<keyword evidence="2 5" id="KW-0812">Transmembrane</keyword>